<dbReference type="Proteomes" id="UP001152795">
    <property type="component" value="Unassembled WGS sequence"/>
</dbReference>
<protein>
    <submittedName>
        <fullName evidence="1">Uncharacterized protein</fullName>
    </submittedName>
</protein>
<comment type="caution">
    <text evidence="1">The sequence shown here is derived from an EMBL/GenBank/DDBJ whole genome shotgun (WGS) entry which is preliminary data.</text>
</comment>
<dbReference type="OrthoDB" id="5982362at2759"/>
<evidence type="ECO:0000313" key="1">
    <source>
        <dbReference type="EMBL" id="CAB3989169.1"/>
    </source>
</evidence>
<organism evidence="1 2">
    <name type="scientific">Paramuricea clavata</name>
    <name type="common">Red gorgonian</name>
    <name type="synonym">Violescent sea-whip</name>
    <dbReference type="NCBI Taxonomy" id="317549"/>
    <lineage>
        <taxon>Eukaryota</taxon>
        <taxon>Metazoa</taxon>
        <taxon>Cnidaria</taxon>
        <taxon>Anthozoa</taxon>
        <taxon>Octocorallia</taxon>
        <taxon>Malacalcyonacea</taxon>
        <taxon>Plexauridae</taxon>
        <taxon>Paramuricea</taxon>
    </lineage>
</organism>
<keyword evidence="2" id="KW-1185">Reference proteome</keyword>
<dbReference type="AlphaFoldDB" id="A0A7D9DMX6"/>
<sequence length="142" mass="16344">MDLYCFLSASDPANCGVSRGCTETVCLYDCKDDIRSHLRSCHLSKENVDEYKLILARAGLFDLSDDQICKMGICPKHRHRLGRYWLKSKTTCQYPGHVGNSKKVVGRDTFSIKMSEEVRNLPYIYLYDKLRLINPSGRKYLP</sequence>
<accession>A0A7D9DMX6</accession>
<reference evidence="1" key="1">
    <citation type="submission" date="2020-04" db="EMBL/GenBank/DDBJ databases">
        <authorList>
            <person name="Alioto T."/>
            <person name="Alioto T."/>
            <person name="Gomez Garrido J."/>
        </authorList>
    </citation>
    <scope>NUCLEOTIDE SEQUENCE</scope>
    <source>
        <strain evidence="1">A484AB</strain>
    </source>
</reference>
<proteinExistence type="predicted"/>
<name>A0A7D9DMX6_PARCT</name>
<gene>
    <name evidence="1" type="ORF">PACLA_8A014319</name>
</gene>
<dbReference type="EMBL" id="CACRXK020001439">
    <property type="protein sequence ID" value="CAB3989169.1"/>
    <property type="molecule type" value="Genomic_DNA"/>
</dbReference>
<evidence type="ECO:0000313" key="2">
    <source>
        <dbReference type="Proteomes" id="UP001152795"/>
    </source>
</evidence>